<name>A0A255GSK3_9ACTN</name>
<dbReference type="SUPFAM" id="SSF46689">
    <property type="entry name" value="Homeodomain-like"/>
    <property type="match status" value="1"/>
</dbReference>
<dbReference type="InterPro" id="IPR001647">
    <property type="entry name" value="HTH_TetR"/>
</dbReference>
<reference evidence="3 4" key="1">
    <citation type="submission" date="2017-07" db="EMBL/GenBank/DDBJ databases">
        <title>Draft whole genome sequences of clinical Proprionibacteriaceae strains.</title>
        <authorList>
            <person name="Bernier A.-M."/>
            <person name="Bernard K."/>
            <person name="Domingo M.-C."/>
        </authorList>
    </citation>
    <scope>NUCLEOTIDE SEQUENCE [LARGE SCALE GENOMIC DNA]</scope>
    <source>
        <strain evidence="3 4">NML 030167</strain>
    </source>
</reference>
<dbReference type="InterPro" id="IPR009057">
    <property type="entry name" value="Homeodomain-like_sf"/>
</dbReference>
<dbReference type="Pfam" id="PF17940">
    <property type="entry name" value="TetR_C_31"/>
    <property type="match status" value="1"/>
</dbReference>
<protein>
    <submittedName>
        <fullName evidence="3">TetR family transcriptional regulator</fullName>
    </submittedName>
</protein>
<evidence type="ECO:0000313" key="3">
    <source>
        <dbReference type="EMBL" id="OYO17403.1"/>
    </source>
</evidence>
<accession>A0A4R6LVY4</accession>
<comment type="caution">
    <text evidence="3">The sequence shown here is derived from an EMBL/GenBank/DDBJ whole genome shotgun (WGS) entry which is preliminary data.</text>
</comment>
<gene>
    <name evidence="3" type="ORF">CGZ94_00375</name>
</gene>
<evidence type="ECO:0000256" key="2">
    <source>
        <dbReference type="PROSITE-ProRule" id="PRU00335"/>
    </source>
</evidence>
<dbReference type="AlphaFoldDB" id="A0A255GSK3"/>
<keyword evidence="4" id="KW-1185">Reference proteome</keyword>
<keyword evidence="1 2" id="KW-0238">DNA-binding</keyword>
<feature type="DNA-binding region" description="H-T-H motif" evidence="2">
    <location>
        <begin position="28"/>
        <end position="47"/>
    </location>
</feature>
<dbReference type="RefSeq" id="WP_094404269.1">
    <property type="nucleotide sequence ID" value="NZ_NMVO01000001.1"/>
</dbReference>
<dbReference type="OrthoDB" id="7506349at2"/>
<organism evidence="3 4">
    <name type="scientific">Enemella evansiae</name>
    <dbReference type="NCBI Taxonomy" id="2016499"/>
    <lineage>
        <taxon>Bacteria</taxon>
        <taxon>Bacillati</taxon>
        <taxon>Actinomycetota</taxon>
        <taxon>Actinomycetes</taxon>
        <taxon>Propionibacteriales</taxon>
        <taxon>Propionibacteriaceae</taxon>
        <taxon>Enemella</taxon>
    </lineage>
</organism>
<dbReference type="Gene3D" id="1.10.357.10">
    <property type="entry name" value="Tetracycline Repressor, domain 2"/>
    <property type="match status" value="1"/>
</dbReference>
<dbReference type="EMBL" id="NMVO01000001">
    <property type="protein sequence ID" value="OYO17403.1"/>
    <property type="molecule type" value="Genomic_DNA"/>
</dbReference>
<evidence type="ECO:0000256" key="1">
    <source>
        <dbReference type="ARBA" id="ARBA00023125"/>
    </source>
</evidence>
<accession>A0A255GSK3</accession>
<sequence>MVANAKRRGLIVDTALALLGGGGSRALSHRAIDRAAELPLGTTANYFPSRAELVRACAERIFERLAPDPDRVAEIRASYSGRTAVEEFTVDVVRRLAAVPALTAALFELRLEAGRTPEVAAVLNPFLRTGFEEDVRFHRAAGLPGGRTEVGLLHQAVNGLLLEFLGGQRPAEELEPTTRELVQRLIPEELVR</sequence>
<dbReference type="InterPro" id="IPR041583">
    <property type="entry name" value="TetR_C_31"/>
</dbReference>
<evidence type="ECO:0000313" key="4">
    <source>
        <dbReference type="Proteomes" id="UP000215896"/>
    </source>
</evidence>
<dbReference type="PROSITE" id="PS50977">
    <property type="entry name" value="HTH_TETR_2"/>
    <property type="match status" value="1"/>
</dbReference>
<dbReference type="Proteomes" id="UP000215896">
    <property type="component" value="Unassembled WGS sequence"/>
</dbReference>
<proteinExistence type="predicted"/>
<dbReference type="GO" id="GO:0003677">
    <property type="term" value="F:DNA binding"/>
    <property type="evidence" value="ECO:0007669"/>
    <property type="project" value="UniProtKB-UniRule"/>
</dbReference>